<evidence type="ECO:0000313" key="4">
    <source>
        <dbReference type="WBParaSite" id="ACRNAN_scaffold1320.g32717.t1"/>
    </source>
</evidence>
<keyword evidence="2" id="KW-0812">Transmembrane</keyword>
<protein>
    <submittedName>
        <fullName evidence="4">Uncharacterized protein</fullName>
    </submittedName>
</protein>
<dbReference type="WBParaSite" id="ACRNAN_scaffold1320.g32717.t1">
    <property type="protein sequence ID" value="ACRNAN_scaffold1320.g32717.t1"/>
    <property type="gene ID" value="ACRNAN_scaffold1320.g32717"/>
</dbReference>
<dbReference type="GO" id="GO:0042500">
    <property type="term" value="F:aspartic endopeptidase activity, intramembrane cleaving"/>
    <property type="evidence" value="ECO:0007669"/>
    <property type="project" value="InterPro"/>
</dbReference>
<feature type="compositionally biased region" description="Basic residues" evidence="1">
    <location>
        <begin position="31"/>
        <end position="41"/>
    </location>
</feature>
<organism evidence="3 4">
    <name type="scientific">Acrobeloides nanus</name>
    <dbReference type="NCBI Taxonomy" id="290746"/>
    <lineage>
        <taxon>Eukaryota</taxon>
        <taxon>Metazoa</taxon>
        <taxon>Ecdysozoa</taxon>
        <taxon>Nematoda</taxon>
        <taxon>Chromadorea</taxon>
        <taxon>Rhabditida</taxon>
        <taxon>Tylenchina</taxon>
        <taxon>Cephalobomorpha</taxon>
        <taxon>Cephaloboidea</taxon>
        <taxon>Cephalobidae</taxon>
        <taxon>Acrobeloides</taxon>
    </lineage>
</organism>
<dbReference type="GO" id="GO:0055074">
    <property type="term" value="P:calcium ion homeostasis"/>
    <property type="evidence" value="ECO:0007669"/>
    <property type="project" value="TreeGrafter"/>
</dbReference>
<feature type="transmembrane region" description="Helical" evidence="2">
    <location>
        <begin position="133"/>
        <end position="164"/>
    </location>
</feature>
<dbReference type="GO" id="GO:0016485">
    <property type="term" value="P:protein processing"/>
    <property type="evidence" value="ECO:0007669"/>
    <property type="project" value="InterPro"/>
</dbReference>
<feature type="region of interest" description="Disordered" evidence="1">
    <location>
        <begin position="1"/>
        <end position="78"/>
    </location>
</feature>
<keyword evidence="2" id="KW-1133">Transmembrane helix</keyword>
<keyword evidence="3" id="KW-1185">Reference proteome</keyword>
<keyword evidence="2" id="KW-0472">Membrane</keyword>
<dbReference type="GO" id="GO:0034205">
    <property type="term" value="P:amyloid-beta formation"/>
    <property type="evidence" value="ECO:0007669"/>
    <property type="project" value="TreeGrafter"/>
</dbReference>
<dbReference type="GO" id="GO:0006509">
    <property type="term" value="P:membrane protein ectodomain proteolysis"/>
    <property type="evidence" value="ECO:0007669"/>
    <property type="project" value="TreeGrafter"/>
</dbReference>
<name>A0A914CQR0_9BILA</name>
<dbReference type="InterPro" id="IPR001108">
    <property type="entry name" value="Peptidase_A22A"/>
</dbReference>
<accession>A0A914CQR0</accession>
<dbReference type="GO" id="GO:0070765">
    <property type="term" value="C:gamma-secretase complex"/>
    <property type="evidence" value="ECO:0007669"/>
    <property type="project" value="TreeGrafter"/>
</dbReference>
<feature type="compositionally biased region" description="Polar residues" evidence="1">
    <location>
        <begin position="43"/>
        <end position="62"/>
    </location>
</feature>
<dbReference type="GO" id="GO:0007219">
    <property type="term" value="P:Notch signaling pathway"/>
    <property type="evidence" value="ECO:0007669"/>
    <property type="project" value="TreeGrafter"/>
</dbReference>
<dbReference type="AlphaFoldDB" id="A0A914CQR0"/>
<feature type="transmembrane region" description="Helical" evidence="2">
    <location>
        <begin position="92"/>
        <end position="113"/>
    </location>
</feature>
<dbReference type="Proteomes" id="UP000887540">
    <property type="component" value="Unplaced"/>
</dbReference>
<dbReference type="PANTHER" id="PTHR10202">
    <property type="entry name" value="PRESENILIN"/>
    <property type="match status" value="1"/>
</dbReference>
<feature type="compositionally biased region" description="Polar residues" evidence="1">
    <location>
        <begin position="11"/>
        <end position="26"/>
    </location>
</feature>
<dbReference type="PANTHER" id="PTHR10202:SF13">
    <property type="entry name" value="PRESENILIN HOMOLOG"/>
    <property type="match status" value="1"/>
</dbReference>
<dbReference type="Pfam" id="PF01080">
    <property type="entry name" value="Presenilin"/>
    <property type="match status" value="1"/>
</dbReference>
<proteinExistence type="predicted"/>
<evidence type="ECO:0000256" key="2">
    <source>
        <dbReference type="SAM" id="Phobius"/>
    </source>
</evidence>
<evidence type="ECO:0000313" key="3">
    <source>
        <dbReference type="Proteomes" id="UP000887540"/>
    </source>
</evidence>
<evidence type="ECO:0000256" key="1">
    <source>
        <dbReference type="SAM" id="MobiDB-lite"/>
    </source>
</evidence>
<reference evidence="4" key="1">
    <citation type="submission" date="2022-11" db="UniProtKB">
        <authorList>
            <consortium name="WormBaseParasite"/>
        </authorList>
    </citation>
    <scope>IDENTIFICATION</scope>
</reference>
<sequence>MNHVEEISPGPSASVNTEITSTQESNAAGVPKKKEKKKRKAVQVQTNPSNQDQTAPGPSTRSHAIPRGQSTSSEEESEELELKYGAAHVIHLFVPVSLCMAVVIITMNTVGYYSRNDGVYLIYTPFTQPTDSASMLLFMSIGNALTVLCVVVIMTILLIVLYHFRFYKVQ</sequence>